<dbReference type="Pfam" id="PF19045">
    <property type="entry name" value="Ligase_CoA_2"/>
    <property type="match status" value="1"/>
</dbReference>
<dbReference type="GO" id="GO:0046872">
    <property type="term" value="F:metal ion binding"/>
    <property type="evidence" value="ECO:0007669"/>
    <property type="project" value="InterPro"/>
</dbReference>
<dbReference type="GO" id="GO:0005524">
    <property type="term" value="F:ATP binding"/>
    <property type="evidence" value="ECO:0007669"/>
    <property type="project" value="UniProtKB-UniRule"/>
</dbReference>
<dbReference type="EMBL" id="LVHF01000033">
    <property type="protein sequence ID" value="OAN11566.1"/>
    <property type="molecule type" value="Genomic_DNA"/>
</dbReference>
<evidence type="ECO:0000259" key="4">
    <source>
        <dbReference type="PROSITE" id="PS51186"/>
    </source>
</evidence>
<dbReference type="RefSeq" id="WP_068336618.1">
    <property type="nucleotide sequence ID" value="NZ_LVHF01000033.1"/>
</dbReference>
<keyword evidence="2" id="KW-0067">ATP-binding</keyword>
<dbReference type="GO" id="GO:0043758">
    <property type="term" value="F:acetate-CoA ligase (ADP-forming) activity"/>
    <property type="evidence" value="ECO:0007669"/>
    <property type="project" value="InterPro"/>
</dbReference>
<name>A0A178K384_9GAMM</name>
<protein>
    <submittedName>
        <fullName evidence="5">Protein acetyltransferase</fullName>
    </submittedName>
</protein>
<dbReference type="PANTHER" id="PTHR42793:SF1">
    <property type="entry name" value="PEPTIDYL-LYSINE N-ACETYLTRANSFERASE PATZ"/>
    <property type="match status" value="1"/>
</dbReference>
<dbReference type="SUPFAM" id="SSF51735">
    <property type="entry name" value="NAD(P)-binding Rossmann-fold domains"/>
    <property type="match status" value="1"/>
</dbReference>
<dbReference type="GO" id="GO:0016747">
    <property type="term" value="F:acyltransferase activity, transferring groups other than amino-acyl groups"/>
    <property type="evidence" value="ECO:0007669"/>
    <property type="project" value="InterPro"/>
</dbReference>
<evidence type="ECO:0000256" key="2">
    <source>
        <dbReference type="PROSITE-ProRule" id="PRU00409"/>
    </source>
</evidence>
<dbReference type="Pfam" id="PF00583">
    <property type="entry name" value="Acetyltransf_1"/>
    <property type="match status" value="1"/>
</dbReference>
<dbReference type="SMART" id="SM00881">
    <property type="entry name" value="CoA_binding"/>
    <property type="match status" value="1"/>
</dbReference>
<dbReference type="SUPFAM" id="SSF56059">
    <property type="entry name" value="Glutathione synthetase ATP-binding domain-like"/>
    <property type="match status" value="1"/>
</dbReference>
<dbReference type="Gene3D" id="3.30.470.20">
    <property type="entry name" value="ATP-grasp fold, B domain"/>
    <property type="match status" value="1"/>
</dbReference>
<dbReference type="InterPro" id="IPR003781">
    <property type="entry name" value="CoA-bd"/>
</dbReference>
<dbReference type="PROSITE" id="PS51186">
    <property type="entry name" value="GNAT"/>
    <property type="match status" value="1"/>
</dbReference>
<evidence type="ECO:0000256" key="1">
    <source>
        <dbReference type="ARBA" id="ARBA00060888"/>
    </source>
</evidence>
<dbReference type="InterPro" id="IPR016181">
    <property type="entry name" value="Acyl_CoA_acyltransferase"/>
</dbReference>
<keyword evidence="6" id="KW-1185">Reference proteome</keyword>
<keyword evidence="5" id="KW-0808">Transferase</keyword>
<dbReference type="Pfam" id="PF13549">
    <property type="entry name" value="ATP-grasp_5"/>
    <property type="match status" value="1"/>
</dbReference>
<gene>
    <name evidence="5" type="ORF">A3K86_21835</name>
</gene>
<dbReference type="Gene3D" id="3.40.630.30">
    <property type="match status" value="1"/>
</dbReference>
<evidence type="ECO:0000313" key="6">
    <source>
        <dbReference type="Proteomes" id="UP000078503"/>
    </source>
</evidence>
<proteinExistence type="inferred from homology"/>
<dbReference type="AlphaFoldDB" id="A0A178K384"/>
<organism evidence="5 6">
    <name type="scientific">Photobacterium jeanii</name>
    <dbReference type="NCBI Taxonomy" id="858640"/>
    <lineage>
        <taxon>Bacteria</taxon>
        <taxon>Pseudomonadati</taxon>
        <taxon>Pseudomonadota</taxon>
        <taxon>Gammaproteobacteria</taxon>
        <taxon>Vibrionales</taxon>
        <taxon>Vibrionaceae</taxon>
        <taxon>Photobacterium</taxon>
    </lineage>
</organism>
<feature type="domain" description="N-acetyltransferase" evidence="4">
    <location>
        <begin position="740"/>
        <end position="910"/>
    </location>
</feature>
<dbReference type="InterPro" id="IPR036291">
    <property type="entry name" value="NAD(P)-bd_dom_sf"/>
</dbReference>
<evidence type="ECO:0000259" key="3">
    <source>
        <dbReference type="PROSITE" id="PS50975"/>
    </source>
</evidence>
<dbReference type="InterPro" id="IPR000182">
    <property type="entry name" value="GNAT_dom"/>
</dbReference>
<dbReference type="PROSITE" id="PS50975">
    <property type="entry name" value="ATP_GRASP"/>
    <property type="match status" value="1"/>
</dbReference>
<keyword evidence="2" id="KW-0547">Nucleotide-binding</keyword>
<reference evidence="5 6" key="1">
    <citation type="submission" date="2016-03" db="EMBL/GenBank/DDBJ databases">
        <title>Photobacterium proteolyticum sp. nov. a protease producing bacterium isolated from ocean sediments of Laizhou Bay.</title>
        <authorList>
            <person name="Li Y."/>
        </authorList>
    </citation>
    <scope>NUCLEOTIDE SEQUENCE [LARGE SCALE GENOMIC DNA]</scope>
    <source>
        <strain evidence="5 6">R-40508</strain>
    </source>
</reference>
<dbReference type="FunFam" id="3.30.1490.20:FF:000020">
    <property type="entry name" value="Protein lysine acetyltransferase"/>
    <property type="match status" value="1"/>
</dbReference>
<dbReference type="Proteomes" id="UP000078503">
    <property type="component" value="Unassembled WGS sequence"/>
</dbReference>
<dbReference type="Gene3D" id="3.40.50.261">
    <property type="entry name" value="Succinyl-CoA synthetase domains"/>
    <property type="match status" value="2"/>
</dbReference>
<comment type="similarity">
    <text evidence="1">In the N-terminal section; belongs to the acetate CoA ligase alpha subunit family.</text>
</comment>
<dbReference type="Pfam" id="PF13607">
    <property type="entry name" value="Succ_CoA_lig"/>
    <property type="match status" value="1"/>
</dbReference>
<dbReference type="InterPro" id="IPR032875">
    <property type="entry name" value="Succ_CoA_lig_flav_dom"/>
</dbReference>
<evidence type="ECO:0000313" key="5">
    <source>
        <dbReference type="EMBL" id="OAN11566.1"/>
    </source>
</evidence>
<dbReference type="InterPro" id="IPR016102">
    <property type="entry name" value="Succinyl-CoA_synth-like"/>
</dbReference>
<dbReference type="PANTHER" id="PTHR42793">
    <property type="entry name" value="COA BINDING DOMAIN CONTAINING PROTEIN"/>
    <property type="match status" value="1"/>
</dbReference>
<dbReference type="InterPro" id="IPR043938">
    <property type="entry name" value="Ligase_CoA_dom"/>
</dbReference>
<feature type="domain" description="ATP-grasp" evidence="3">
    <location>
        <begin position="501"/>
        <end position="537"/>
    </location>
</feature>
<dbReference type="SUPFAM" id="SSF52210">
    <property type="entry name" value="Succinyl-CoA synthetase domains"/>
    <property type="match status" value="2"/>
</dbReference>
<comment type="caution">
    <text evidence="5">The sequence shown here is derived from an EMBL/GenBank/DDBJ whole genome shotgun (WGS) entry which is preliminary data.</text>
</comment>
<dbReference type="STRING" id="858640.A3K86_21835"/>
<accession>A0A178K384</accession>
<dbReference type="Pfam" id="PF13380">
    <property type="entry name" value="CoA_binding_2"/>
    <property type="match status" value="1"/>
</dbReference>
<dbReference type="CDD" id="cd04301">
    <property type="entry name" value="NAT_SF"/>
    <property type="match status" value="1"/>
</dbReference>
<dbReference type="InterPro" id="IPR013815">
    <property type="entry name" value="ATP_grasp_subdomain_1"/>
</dbReference>
<dbReference type="InterPro" id="IPR011761">
    <property type="entry name" value="ATP-grasp"/>
</dbReference>
<dbReference type="OrthoDB" id="9807426at2"/>
<dbReference type="Gene3D" id="3.40.50.720">
    <property type="entry name" value="NAD(P)-binding Rossmann-like Domain"/>
    <property type="match status" value="1"/>
</dbReference>
<dbReference type="Gene3D" id="3.30.1490.20">
    <property type="entry name" value="ATP-grasp fold, A domain"/>
    <property type="match status" value="1"/>
</dbReference>
<sequence length="916" mass="100279">MNGLEQLLKPKSIAVIGASDSPNRAGNVVLRNLLSGHFHGPIMPVTPKYDAVAGVLAYPSIESLPRVPDLAIVCTNAHRNVDIIEQLGNKGVKVAIVLAAGMNTLSADPSSSYENEEQRMFAVAQQYGMRIVGPNSMGLILPWLNLNASFSPIAAHKGNIAFISQSAAVCTTILDWAKNKNIGFSTFLSLGDACDINFAELLDTLCRDSKTEAILLYVDSIKDARRFMSAARAAARNRRILVVKSGRTQAGGQAAQLHTGGDAGLDVVYDAAIRRSGMLRVHNTHELFAAVETLAHSVPLRGERLAIITNGGGPAIMAVDALADRGGKLATLSEDTINKLSEILPSCWSHANPIDIIGDADISRYEKAVRILLDSDDCDALLLMHSPSAIADGNETAKRLVHLLQSHPRSRKFNILTNWAGENEAISARQIFADAGYPAYRTPESAVSAFMHLIEYRRNQKHLLETPVSFGEVTTTPKLASAILKDLLAQNIQRLETHDVRPILESYGFNTLPTWIASDPAEAAHIAEQIGYPVAVKLRSPDIQHKSEVHGVMLHLRNATEVANGAQAILDRVSLNYPSAHIEGLLVQQMANRAGSQELRITVHNDAVFGPVIMLGEDAAEWDIRKDAAVAIPPLNMALARYLVINALKTGKIRQRRLPERLDIPALCQLLVRISQLIIDCPEITELDIHPLLVSGSELTVIDASMTIKPFSGDKQARLAIRPYPKEHEEQAILKNGQQILLRPILPEDEPKHAAFIAKVSVDDLYKRFFSDVGEFNHEALANFTQIDYDREMAFVATIKQEKATGAQTQTTANGEDDNESIIGVTRALSDPENYDAEFAILVRSDLKGVGLGKILMEKIIRYCKQRGIHQMSGMTMPTNRGMIMLAQKVGFHVDIQMEDGIVEMMLPLQNDTEQN</sequence>
<dbReference type="SUPFAM" id="SSF55729">
    <property type="entry name" value="Acyl-CoA N-acyltransferases (Nat)"/>
    <property type="match status" value="1"/>
</dbReference>